<dbReference type="SUPFAM" id="SSF52540">
    <property type="entry name" value="P-loop containing nucleoside triphosphate hydrolases"/>
    <property type="match status" value="2"/>
</dbReference>
<feature type="compositionally biased region" description="Basic residues" evidence="10">
    <location>
        <begin position="393"/>
        <end position="402"/>
    </location>
</feature>
<evidence type="ECO:0000256" key="9">
    <source>
        <dbReference type="ARBA" id="ARBA00047984"/>
    </source>
</evidence>
<dbReference type="InterPro" id="IPR011545">
    <property type="entry name" value="DEAD/DEAH_box_helicase_dom"/>
</dbReference>
<comment type="caution">
    <text evidence="12">The sequence shown here is derived from an EMBL/GenBank/DDBJ whole genome shotgun (WGS) entry which is preliminary data.</text>
</comment>
<dbReference type="CDD" id="cd17961">
    <property type="entry name" value="DEADc_DDX56"/>
    <property type="match status" value="1"/>
</dbReference>
<keyword evidence="13" id="KW-1185">Reference proteome</keyword>
<keyword evidence="4" id="KW-0378">Hydrolase</keyword>
<dbReference type="InterPro" id="IPR050079">
    <property type="entry name" value="DEAD_box_RNA_helicase"/>
</dbReference>
<dbReference type="SMART" id="SM00490">
    <property type="entry name" value="HELICc"/>
    <property type="match status" value="1"/>
</dbReference>
<dbReference type="InterPro" id="IPR001650">
    <property type="entry name" value="Helicase_C-like"/>
</dbReference>
<dbReference type="SMART" id="SM00487">
    <property type="entry name" value="DEXDc"/>
    <property type="match status" value="1"/>
</dbReference>
<reference evidence="12" key="1">
    <citation type="submission" date="2023-03" db="EMBL/GenBank/DDBJ databases">
        <title>Massive genome expansion in bonnet fungi (Mycena s.s.) driven by repeated elements and novel gene families across ecological guilds.</title>
        <authorList>
            <consortium name="Lawrence Berkeley National Laboratory"/>
            <person name="Harder C.B."/>
            <person name="Miyauchi S."/>
            <person name="Viragh M."/>
            <person name="Kuo A."/>
            <person name="Thoen E."/>
            <person name="Andreopoulos B."/>
            <person name="Lu D."/>
            <person name="Skrede I."/>
            <person name="Drula E."/>
            <person name="Henrissat B."/>
            <person name="Morin E."/>
            <person name="Kohler A."/>
            <person name="Barry K."/>
            <person name="LaButti K."/>
            <person name="Morin E."/>
            <person name="Salamov A."/>
            <person name="Lipzen A."/>
            <person name="Mereny Z."/>
            <person name="Hegedus B."/>
            <person name="Baldrian P."/>
            <person name="Stursova M."/>
            <person name="Weitz H."/>
            <person name="Taylor A."/>
            <person name="Grigoriev I.V."/>
            <person name="Nagy L.G."/>
            <person name="Martin F."/>
            <person name="Kauserud H."/>
        </authorList>
    </citation>
    <scope>NUCLEOTIDE SEQUENCE</scope>
    <source>
        <strain evidence="12">CBHHK200</strain>
    </source>
</reference>
<comment type="similarity">
    <text evidence="8">Belongs to the DEAD box helicase family. DDX56/DBP9 subfamily.</text>
</comment>
<evidence type="ECO:0000256" key="1">
    <source>
        <dbReference type="ARBA" id="ARBA00003706"/>
    </source>
</evidence>
<evidence type="ECO:0000256" key="6">
    <source>
        <dbReference type="ARBA" id="ARBA00022840"/>
    </source>
</evidence>
<feature type="domain" description="Helicase ATP-binding" evidence="11">
    <location>
        <begin position="44"/>
        <end position="224"/>
    </location>
</feature>
<dbReference type="GO" id="GO:0016787">
    <property type="term" value="F:hydrolase activity"/>
    <property type="evidence" value="ECO:0007669"/>
    <property type="project" value="UniProtKB-KW"/>
</dbReference>
<dbReference type="GO" id="GO:0003723">
    <property type="term" value="F:RNA binding"/>
    <property type="evidence" value="ECO:0007669"/>
    <property type="project" value="UniProtKB-KW"/>
</dbReference>
<evidence type="ECO:0000256" key="3">
    <source>
        <dbReference type="ARBA" id="ARBA00022741"/>
    </source>
</evidence>
<comment type="catalytic activity">
    <reaction evidence="9">
        <text>ATP + H2O = ADP + phosphate + H(+)</text>
        <dbReference type="Rhea" id="RHEA:13065"/>
        <dbReference type="ChEBI" id="CHEBI:15377"/>
        <dbReference type="ChEBI" id="CHEBI:15378"/>
        <dbReference type="ChEBI" id="CHEBI:30616"/>
        <dbReference type="ChEBI" id="CHEBI:43474"/>
        <dbReference type="ChEBI" id="CHEBI:456216"/>
        <dbReference type="EC" id="3.6.4.13"/>
    </reaction>
</comment>
<feature type="region of interest" description="Disordered" evidence="10">
    <location>
        <begin position="588"/>
        <end position="645"/>
    </location>
</feature>
<accession>A0AAD6WQ93</accession>
<proteinExistence type="inferred from homology"/>
<dbReference type="PROSITE" id="PS51192">
    <property type="entry name" value="HELICASE_ATP_BIND_1"/>
    <property type="match status" value="1"/>
</dbReference>
<dbReference type="Pfam" id="PF00270">
    <property type="entry name" value="DEAD"/>
    <property type="match status" value="1"/>
</dbReference>
<dbReference type="EMBL" id="JARJCM010000287">
    <property type="protein sequence ID" value="KAJ7019656.1"/>
    <property type="molecule type" value="Genomic_DNA"/>
</dbReference>
<protein>
    <recommendedName>
        <fullName evidence="2">RNA helicase</fullName>
        <ecNumber evidence="2">3.6.4.13</ecNumber>
    </recommendedName>
</protein>
<evidence type="ECO:0000256" key="10">
    <source>
        <dbReference type="SAM" id="MobiDB-lite"/>
    </source>
</evidence>
<dbReference type="InterPro" id="IPR014001">
    <property type="entry name" value="Helicase_ATP-bd"/>
</dbReference>
<feature type="compositionally biased region" description="Acidic residues" evidence="10">
    <location>
        <begin position="327"/>
        <end position="354"/>
    </location>
</feature>
<dbReference type="CDD" id="cd18787">
    <property type="entry name" value="SF2_C_DEAD"/>
    <property type="match status" value="1"/>
</dbReference>
<dbReference type="GO" id="GO:0003724">
    <property type="term" value="F:RNA helicase activity"/>
    <property type="evidence" value="ECO:0007669"/>
    <property type="project" value="UniProtKB-EC"/>
</dbReference>
<dbReference type="PANTHER" id="PTHR47959">
    <property type="entry name" value="ATP-DEPENDENT RNA HELICASE RHLE-RELATED"/>
    <property type="match status" value="1"/>
</dbReference>
<organism evidence="12 13">
    <name type="scientific">Mycena alexandri</name>
    <dbReference type="NCBI Taxonomy" id="1745969"/>
    <lineage>
        <taxon>Eukaryota</taxon>
        <taxon>Fungi</taxon>
        <taxon>Dikarya</taxon>
        <taxon>Basidiomycota</taxon>
        <taxon>Agaricomycotina</taxon>
        <taxon>Agaricomycetes</taxon>
        <taxon>Agaricomycetidae</taxon>
        <taxon>Agaricales</taxon>
        <taxon>Marasmiineae</taxon>
        <taxon>Mycenaceae</taxon>
        <taxon>Mycena</taxon>
    </lineage>
</organism>
<dbReference type="InterPro" id="IPR027417">
    <property type="entry name" value="P-loop_NTPase"/>
</dbReference>
<dbReference type="Gene3D" id="3.40.50.300">
    <property type="entry name" value="P-loop containing nucleotide triphosphate hydrolases"/>
    <property type="match status" value="2"/>
</dbReference>
<evidence type="ECO:0000313" key="12">
    <source>
        <dbReference type="EMBL" id="KAJ7019656.1"/>
    </source>
</evidence>
<keyword evidence="5" id="KW-0347">Helicase</keyword>
<evidence type="ECO:0000256" key="7">
    <source>
        <dbReference type="ARBA" id="ARBA00022884"/>
    </source>
</evidence>
<dbReference type="EC" id="3.6.4.13" evidence="2"/>
<name>A0AAD6WQ93_9AGAR</name>
<keyword evidence="3" id="KW-0547">Nucleotide-binding</keyword>
<dbReference type="Pfam" id="PF00271">
    <property type="entry name" value="Helicase_C"/>
    <property type="match status" value="2"/>
</dbReference>
<evidence type="ECO:0000256" key="8">
    <source>
        <dbReference type="ARBA" id="ARBA00038041"/>
    </source>
</evidence>
<feature type="compositionally biased region" description="Basic and acidic residues" evidence="10">
    <location>
        <begin position="634"/>
        <end position="645"/>
    </location>
</feature>
<evidence type="ECO:0000256" key="5">
    <source>
        <dbReference type="ARBA" id="ARBA00022806"/>
    </source>
</evidence>
<evidence type="ECO:0000259" key="11">
    <source>
        <dbReference type="PROSITE" id="PS51192"/>
    </source>
</evidence>
<evidence type="ECO:0000256" key="4">
    <source>
        <dbReference type="ARBA" id="ARBA00022801"/>
    </source>
</evidence>
<feature type="region of interest" description="Disordered" evidence="10">
    <location>
        <begin position="322"/>
        <end position="406"/>
    </location>
</feature>
<dbReference type="PANTHER" id="PTHR47959:SF21">
    <property type="entry name" value="DEAD-BOX HELICASE 56"/>
    <property type="match status" value="1"/>
</dbReference>
<dbReference type="Proteomes" id="UP001218188">
    <property type="component" value="Unassembled WGS sequence"/>
</dbReference>
<keyword evidence="7" id="KW-0694">RNA-binding</keyword>
<comment type="function">
    <text evidence="1">ATP-binding RNA helicase involved in the biogenesis of 60S ribosomal subunits and is required for the normal formation of 25S and 5.8S rRNAs.</text>
</comment>
<dbReference type="GO" id="GO:0005829">
    <property type="term" value="C:cytosol"/>
    <property type="evidence" value="ECO:0007669"/>
    <property type="project" value="TreeGrafter"/>
</dbReference>
<evidence type="ECO:0000256" key="2">
    <source>
        <dbReference type="ARBA" id="ARBA00012552"/>
    </source>
</evidence>
<dbReference type="GO" id="GO:0005524">
    <property type="term" value="F:ATP binding"/>
    <property type="evidence" value="ECO:0007669"/>
    <property type="project" value="UniProtKB-KW"/>
</dbReference>
<evidence type="ECO:0000313" key="13">
    <source>
        <dbReference type="Proteomes" id="UP001218188"/>
    </source>
</evidence>
<feature type="region of interest" description="Disordered" evidence="10">
    <location>
        <begin position="457"/>
        <end position="476"/>
    </location>
</feature>
<gene>
    <name evidence="12" type="ORF">C8F04DRAFT_1147099</name>
</gene>
<dbReference type="AlphaFoldDB" id="A0AAD6WQ93"/>
<keyword evidence="6" id="KW-0067">ATP-binding</keyword>
<sequence length="645" mass="70076">MTDPGLVDAKATFASFSHILDTRILRALADLGFARPTLVQAKAIPLALESRDILARARTGSGKTAAYCVPVVQKILGAKSAVDAAQATRALILVPTRELSEQVAAYLRGLIAYCEDEVVISNVAAGTTTHLQRTLLFDKPDIVIATPSRALALMQSKALIVSSLESLVIDEADLILSYGHDEDVRQIFSGAFLPKVYQSFLMSATMTEDVEMLKGLTLRNPAILRLEEDEDEAANLSQYAVRCTEADKFLLTYVILKLKLIKGKCILFVNDVERSYRLKLFLEQFSIKSCVLNSELPLNSRYHTVQEFNKGVYEYIIATDESGGGELDSEDEDEGEVDGEEKGDVEEEDAEEEFVSAQREPASAPAPAAPTPTPAAPAKKRKRSASPPPAPASKKHKGKGKSKAAAAKEYGVTRGVDFVDVACVLNFDLPASARAYTHRVGRTARAGRTGMALSFVSTGAGPGKVTKGEKEREGDDEGVFARIEREQGARGSEVQEYHFDMKQVEAFRYRMEDALRSVTRSAVREARVGQLKTEILNSDKLKAHFEDNPLDLEFLRHDKPLHPTRVQPHMKHVPKYLLPRIAPVSGGDAEVPADGGAKPGFVPFKKEGGARGGARGRGRGRGGRGGAGGRGGKKKSDPLKKFSRS</sequence>